<dbReference type="Gene3D" id="3.40.50.12500">
    <property type="match status" value="1"/>
</dbReference>
<dbReference type="EC" id="5.1.99.5" evidence="2"/>
<dbReference type="InterPro" id="IPR052186">
    <property type="entry name" value="Hydantoin_racemase-like"/>
</dbReference>
<dbReference type="PANTHER" id="PTHR28047">
    <property type="entry name" value="PROTEIN DCG1"/>
    <property type="match status" value="1"/>
</dbReference>
<dbReference type="AlphaFoldDB" id="A0A6J5H1J1"/>
<proteinExistence type="inferred from homology"/>
<reference evidence="2 3" key="1">
    <citation type="submission" date="2020-04" db="EMBL/GenBank/DDBJ databases">
        <authorList>
            <person name="De Canck E."/>
        </authorList>
    </citation>
    <scope>NUCLEOTIDE SEQUENCE [LARGE SCALE GENOMIC DNA]</scope>
    <source>
        <strain evidence="2 3">LMG 27177</strain>
    </source>
</reference>
<accession>A0A6J5H1J1</accession>
<evidence type="ECO:0000256" key="1">
    <source>
        <dbReference type="ARBA" id="ARBA00038414"/>
    </source>
</evidence>
<comment type="similarity">
    <text evidence="1">Belongs to the HyuE racemase family.</text>
</comment>
<dbReference type="Pfam" id="PF01177">
    <property type="entry name" value="Asp_Glu_race"/>
    <property type="match status" value="1"/>
</dbReference>
<keyword evidence="3" id="KW-1185">Reference proteome</keyword>
<name>A0A6J5H1J1_9BURK</name>
<dbReference type="RefSeq" id="WP_175166378.1">
    <property type="nucleotide sequence ID" value="NZ_CADIKI010000045.1"/>
</dbReference>
<dbReference type="Proteomes" id="UP000494252">
    <property type="component" value="Unassembled WGS sequence"/>
</dbReference>
<dbReference type="GO" id="GO:0047661">
    <property type="term" value="F:amino-acid racemase activity"/>
    <property type="evidence" value="ECO:0007669"/>
    <property type="project" value="InterPro"/>
</dbReference>
<evidence type="ECO:0000313" key="2">
    <source>
        <dbReference type="EMBL" id="CAB3810791.1"/>
    </source>
</evidence>
<evidence type="ECO:0000313" key="3">
    <source>
        <dbReference type="Proteomes" id="UP000494252"/>
    </source>
</evidence>
<dbReference type="InterPro" id="IPR053714">
    <property type="entry name" value="Iso_Racemase_Enz_sf"/>
</dbReference>
<protein>
    <submittedName>
        <fullName evidence="2">Hydantoin racemase</fullName>
        <ecNumber evidence="2">5.1.99.5</ecNumber>
    </submittedName>
</protein>
<gene>
    <name evidence="2" type="primary">hyuA</name>
    <name evidence="2" type="ORF">LMG27177_07468</name>
</gene>
<keyword evidence="2" id="KW-0413">Isomerase</keyword>
<dbReference type="PANTHER" id="PTHR28047:SF5">
    <property type="entry name" value="PROTEIN DCG1"/>
    <property type="match status" value="1"/>
</dbReference>
<organism evidence="2 3">
    <name type="scientific">Paraburkholderia fynbosensis</name>
    <dbReference type="NCBI Taxonomy" id="1200993"/>
    <lineage>
        <taxon>Bacteria</taxon>
        <taxon>Pseudomonadati</taxon>
        <taxon>Pseudomonadota</taxon>
        <taxon>Betaproteobacteria</taxon>
        <taxon>Burkholderiales</taxon>
        <taxon>Burkholderiaceae</taxon>
        <taxon>Paraburkholderia</taxon>
    </lineage>
</organism>
<dbReference type="InterPro" id="IPR015942">
    <property type="entry name" value="Asp/Glu/hydantoin_racemase"/>
</dbReference>
<dbReference type="EMBL" id="CADIKI010000045">
    <property type="protein sequence ID" value="CAB3810791.1"/>
    <property type="molecule type" value="Genomic_DNA"/>
</dbReference>
<sequence length="223" mass="23195">MSQPICVINPNSLQNVTASIARAIEPLAPENAGSLQCVTLDVAPPGIVSQRDADRAAPLVAAFIEEHEARFSAFVLACYSDPGLFAAREITRKPVIGIGQAGIAAASLLGERIGVIAISAAGIARHWRYYRALGLERRIAGERSIDLSVAESGDETLALERMSEIARMLRDADGADVIVFGCAGMAALRAKIEAASGLPVIDPCTAAVSFAIARVRDAAGAGS</sequence>
<dbReference type="GO" id="GO:0036348">
    <property type="term" value="F:hydantoin racemase activity"/>
    <property type="evidence" value="ECO:0007669"/>
    <property type="project" value="UniProtKB-EC"/>
</dbReference>